<dbReference type="RefSeq" id="WP_111501046.1">
    <property type="nucleotide sequence ID" value="NZ_QKYN01000046.1"/>
</dbReference>
<feature type="domain" description="ABC transmembrane type-1" evidence="9">
    <location>
        <begin position="113"/>
        <end position="303"/>
    </location>
</feature>
<comment type="similarity">
    <text evidence="7">Belongs to the binding-protein-dependent transport system permease family.</text>
</comment>
<dbReference type="EMBL" id="QKYN01000046">
    <property type="protein sequence ID" value="RAG85217.1"/>
    <property type="molecule type" value="Genomic_DNA"/>
</dbReference>
<gene>
    <name evidence="10" type="ORF">DN069_12665</name>
</gene>
<feature type="transmembrane region" description="Helical" evidence="7">
    <location>
        <begin position="112"/>
        <end position="136"/>
    </location>
</feature>
<evidence type="ECO:0000256" key="4">
    <source>
        <dbReference type="ARBA" id="ARBA00022692"/>
    </source>
</evidence>
<feature type="transmembrane region" description="Helical" evidence="7">
    <location>
        <begin position="187"/>
        <end position="207"/>
    </location>
</feature>
<evidence type="ECO:0000313" key="11">
    <source>
        <dbReference type="Proteomes" id="UP000248889"/>
    </source>
</evidence>
<keyword evidence="2 7" id="KW-0813">Transport</keyword>
<protein>
    <submittedName>
        <fullName evidence="10">Carbohydrate ABC transporter permease</fullName>
    </submittedName>
</protein>
<dbReference type="PANTHER" id="PTHR43744:SF12">
    <property type="entry name" value="ABC TRANSPORTER PERMEASE PROTEIN MG189-RELATED"/>
    <property type="match status" value="1"/>
</dbReference>
<evidence type="ECO:0000256" key="7">
    <source>
        <dbReference type="RuleBase" id="RU363032"/>
    </source>
</evidence>
<dbReference type="CDD" id="cd06261">
    <property type="entry name" value="TM_PBP2"/>
    <property type="match status" value="1"/>
</dbReference>
<dbReference type="OrthoDB" id="2063054at2"/>
<name>A0A2X0IKR9_9ACTN</name>
<evidence type="ECO:0000256" key="8">
    <source>
        <dbReference type="SAM" id="MobiDB-lite"/>
    </source>
</evidence>
<evidence type="ECO:0000256" key="1">
    <source>
        <dbReference type="ARBA" id="ARBA00004651"/>
    </source>
</evidence>
<comment type="subcellular location">
    <subcellularLocation>
        <location evidence="1 7">Cell membrane</location>
        <topology evidence="1 7">Multi-pass membrane protein</topology>
    </subcellularLocation>
</comment>
<feature type="transmembrane region" description="Helical" evidence="7">
    <location>
        <begin position="48"/>
        <end position="71"/>
    </location>
</feature>
<feature type="transmembrane region" description="Helical" evidence="7">
    <location>
        <begin position="285"/>
        <end position="303"/>
    </location>
</feature>
<feature type="transmembrane region" description="Helical" evidence="7">
    <location>
        <begin position="148"/>
        <end position="167"/>
    </location>
</feature>
<keyword evidence="4 7" id="KW-0812">Transmembrane</keyword>
<dbReference type="InterPro" id="IPR000515">
    <property type="entry name" value="MetI-like"/>
</dbReference>
<dbReference type="Proteomes" id="UP000248889">
    <property type="component" value="Unassembled WGS sequence"/>
</dbReference>
<evidence type="ECO:0000256" key="2">
    <source>
        <dbReference type="ARBA" id="ARBA00022448"/>
    </source>
</evidence>
<organism evidence="10 11">
    <name type="scientific">Streptacidiphilus pinicola</name>
    <dbReference type="NCBI Taxonomy" id="2219663"/>
    <lineage>
        <taxon>Bacteria</taxon>
        <taxon>Bacillati</taxon>
        <taxon>Actinomycetota</taxon>
        <taxon>Actinomycetes</taxon>
        <taxon>Kitasatosporales</taxon>
        <taxon>Streptomycetaceae</taxon>
        <taxon>Streptacidiphilus</taxon>
    </lineage>
</organism>
<keyword evidence="5 7" id="KW-1133">Transmembrane helix</keyword>
<evidence type="ECO:0000256" key="6">
    <source>
        <dbReference type="ARBA" id="ARBA00023136"/>
    </source>
</evidence>
<reference evidence="10 11" key="1">
    <citation type="submission" date="2018-06" db="EMBL/GenBank/DDBJ databases">
        <title>Streptacidiphilus pinicola sp. nov., isolated from pine grove soil.</title>
        <authorList>
            <person name="Roh S.G."/>
            <person name="Park S."/>
            <person name="Kim M.-K."/>
            <person name="Yun B.-R."/>
            <person name="Park J."/>
            <person name="Kim M.J."/>
            <person name="Kim Y.S."/>
            <person name="Kim S.B."/>
        </authorList>
    </citation>
    <scope>NUCLEOTIDE SEQUENCE [LARGE SCALE GENOMIC DNA]</scope>
    <source>
        <strain evidence="10 11">MMS16-CNU450</strain>
    </source>
</reference>
<keyword evidence="6 7" id="KW-0472">Membrane</keyword>
<evidence type="ECO:0000256" key="3">
    <source>
        <dbReference type="ARBA" id="ARBA00022475"/>
    </source>
</evidence>
<dbReference type="AlphaFoldDB" id="A0A2X0IKR9"/>
<feature type="transmembrane region" description="Helical" evidence="7">
    <location>
        <begin position="228"/>
        <end position="253"/>
    </location>
</feature>
<dbReference type="InterPro" id="IPR035906">
    <property type="entry name" value="MetI-like_sf"/>
</dbReference>
<dbReference type="GO" id="GO:0055085">
    <property type="term" value="P:transmembrane transport"/>
    <property type="evidence" value="ECO:0007669"/>
    <property type="project" value="InterPro"/>
</dbReference>
<comment type="caution">
    <text evidence="10">The sequence shown here is derived from an EMBL/GenBank/DDBJ whole genome shotgun (WGS) entry which is preliminary data.</text>
</comment>
<evidence type="ECO:0000256" key="5">
    <source>
        <dbReference type="ARBA" id="ARBA00022989"/>
    </source>
</evidence>
<dbReference type="Pfam" id="PF00528">
    <property type="entry name" value="BPD_transp_1"/>
    <property type="match status" value="1"/>
</dbReference>
<dbReference type="PROSITE" id="PS50928">
    <property type="entry name" value="ABC_TM1"/>
    <property type="match status" value="1"/>
</dbReference>
<dbReference type="GO" id="GO:0005886">
    <property type="term" value="C:plasma membrane"/>
    <property type="evidence" value="ECO:0007669"/>
    <property type="project" value="UniProtKB-SubCell"/>
</dbReference>
<proteinExistence type="inferred from homology"/>
<dbReference type="Gene3D" id="1.10.3720.10">
    <property type="entry name" value="MetI-like"/>
    <property type="match status" value="1"/>
</dbReference>
<sequence>MTTAQSGPTRTLVAPRRPKPARDAVAARSGATRTLISPVRLSQPRGRLVYRIVLALVLLVTTVAFVGPLYWMATGGFKSSQELVRTPPTLFPTHPATHAFTEAWSRLGMGGLLLNTVVYAGGALLLQLLFDVAAAYSLSKLRPALGNVILGMMLASMMIPAAALVIPQYLTVLDLPLVHWNLQDTPWVIWLPTVANAFNIFLLKRFFDSIPNELLDAAAIDGAGPLRVLWSVVLPLSRPILGVVSIFGVVAVWKDFLWPLITVPSHETLNVGVNTAATSMPENSLIAGLFLASIPTIALFLVFQRNIMAGLTAGGLKG</sequence>
<accession>A0A2X0IKR9</accession>
<keyword evidence="11" id="KW-1185">Reference proteome</keyword>
<evidence type="ECO:0000259" key="9">
    <source>
        <dbReference type="PROSITE" id="PS50928"/>
    </source>
</evidence>
<evidence type="ECO:0000313" key="10">
    <source>
        <dbReference type="EMBL" id="RAG85217.1"/>
    </source>
</evidence>
<keyword evidence="3" id="KW-1003">Cell membrane</keyword>
<dbReference type="SUPFAM" id="SSF161098">
    <property type="entry name" value="MetI-like"/>
    <property type="match status" value="1"/>
</dbReference>
<feature type="region of interest" description="Disordered" evidence="8">
    <location>
        <begin position="1"/>
        <end position="27"/>
    </location>
</feature>
<dbReference type="PANTHER" id="PTHR43744">
    <property type="entry name" value="ABC TRANSPORTER PERMEASE PROTEIN MG189-RELATED-RELATED"/>
    <property type="match status" value="1"/>
</dbReference>